<sequence>MKLKRYPKIKEKVYSCILKNGMQVFYLPQKNFQEKMAIIATSFGSFHSLSYLDDKKTKIPLGAAHFLEHRMFTIDQDDATQYFADLGATSNAYTTYDRTAYYFKTKEHFYENLEILLRMCDSFDSTTKQIENEKQIIIEELNMYQDDPYTKLLMTLYQNAYQIHPIRYDIGGTVESVHQTNKEVLNACFQKYYHPSNLTLVIAGDLDENEIETFLNQHLIREKSEPHFHKLSFNEPSFVMKKKEIIQGNVSLPLFGILFKLPPYNKKQDQQKELLKVEILLNYFFSSSGIYTEPWLKKKIIQSGIGYYHCCNIDLNFIILYNINVDYENTIHNLLSIFDKKHWDMSKSDFTRIKNKMTGEFLKSYSEGCNLAKEFLTYHLDGCNYFKEIDKLNEITIEDIHQVYNSICDAPSCIVIERGDAK</sequence>
<dbReference type="Pfam" id="PF05193">
    <property type="entry name" value="Peptidase_M16_C"/>
    <property type="match status" value="1"/>
</dbReference>
<dbReference type="AlphaFoldDB" id="A0A9D1G8P0"/>
<dbReference type="InterPro" id="IPR050361">
    <property type="entry name" value="MPP/UQCRC_Complex"/>
</dbReference>
<evidence type="ECO:0000313" key="4">
    <source>
        <dbReference type="Proteomes" id="UP000886893"/>
    </source>
</evidence>
<dbReference type="Proteomes" id="UP000886893">
    <property type="component" value="Unassembled WGS sequence"/>
</dbReference>
<protein>
    <submittedName>
        <fullName evidence="3">Insulinase family protein</fullName>
    </submittedName>
</protein>
<dbReference type="GO" id="GO:0046872">
    <property type="term" value="F:metal ion binding"/>
    <property type="evidence" value="ECO:0007669"/>
    <property type="project" value="InterPro"/>
</dbReference>
<dbReference type="InterPro" id="IPR011765">
    <property type="entry name" value="Pept_M16_N"/>
</dbReference>
<dbReference type="InterPro" id="IPR011249">
    <property type="entry name" value="Metalloenz_LuxS/M16"/>
</dbReference>
<comment type="caution">
    <text evidence="3">The sequence shown here is derived from an EMBL/GenBank/DDBJ whole genome shotgun (WGS) entry which is preliminary data.</text>
</comment>
<feature type="domain" description="Peptidase M16 C-terminal" evidence="2">
    <location>
        <begin position="181"/>
        <end position="357"/>
    </location>
</feature>
<feature type="domain" description="Peptidase M16 N-terminal" evidence="1">
    <location>
        <begin position="61"/>
        <end position="172"/>
    </location>
</feature>
<proteinExistence type="predicted"/>
<gene>
    <name evidence="3" type="ORF">IAD04_05175</name>
</gene>
<dbReference type="Gene3D" id="3.30.830.10">
    <property type="entry name" value="Metalloenzyme, LuxS/M16 peptidase-like"/>
    <property type="match status" value="2"/>
</dbReference>
<evidence type="ECO:0000313" key="3">
    <source>
        <dbReference type="EMBL" id="HIT17746.1"/>
    </source>
</evidence>
<evidence type="ECO:0000259" key="2">
    <source>
        <dbReference type="Pfam" id="PF05193"/>
    </source>
</evidence>
<dbReference type="SUPFAM" id="SSF63411">
    <property type="entry name" value="LuxS/MPP-like metallohydrolase"/>
    <property type="match status" value="2"/>
</dbReference>
<organism evidence="3 4">
    <name type="scientific">Candidatus Caccosoma faecigallinarum</name>
    <dbReference type="NCBI Taxonomy" id="2840720"/>
    <lineage>
        <taxon>Bacteria</taxon>
        <taxon>Bacillati</taxon>
        <taxon>Bacillota</taxon>
        <taxon>Bacillota incertae sedis</taxon>
        <taxon>Candidatus Caccosoma</taxon>
    </lineage>
</organism>
<dbReference type="PANTHER" id="PTHR11851:SF134">
    <property type="entry name" value="ZINC-DEPENDENT PROTEASE"/>
    <property type="match status" value="1"/>
</dbReference>
<reference evidence="3" key="1">
    <citation type="submission" date="2020-10" db="EMBL/GenBank/DDBJ databases">
        <authorList>
            <person name="Gilroy R."/>
        </authorList>
    </citation>
    <scope>NUCLEOTIDE SEQUENCE</scope>
    <source>
        <strain evidence="3">14508</strain>
    </source>
</reference>
<accession>A0A9D1G8P0</accession>
<dbReference type="NCBIfam" id="NF047421">
    <property type="entry name" value="YfmH_fam"/>
    <property type="match status" value="1"/>
</dbReference>
<dbReference type="InterPro" id="IPR007863">
    <property type="entry name" value="Peptidase_M16_C"/>
</dbReference>
<name>A0A9D1G8P0_9FIRM</name>
<dbReference type="PANTHER" id="PTHR11851">
    <property type="entry name" value="METALLOPROTEASE"/>
    <property type="match status" value="1"/>
</dbReference>
<evidence type="ECO:0000259" key="1">
    <source>
        <dbReference type="Pfam" id="PF00675"/>
    </source>
</evidence>
<dbReference type="EMBL" id="DVKI01000161">
    <property type="protein sequence ID" value="HIT17746.1"/>
    <property type="molecule type" value="Genomic_DNA"/>
</dbReference>
<dbReference type="Pfam" id="PF00675">
    <property type="entry name" value="Peptidase_M16"/>
    <property type="match status" value="1"/>
</dbReference>
<reference evidence="3" key="2">
    <citation type="journal article" date="2021" name="PeerJ">
        <title>Extensive microbial diversity within the chicken gut microbiome revealed by metagenomics and culture.</title>
        <authorList>
            <person name="Gilroy R."/>
            <person name="Ravi A."/>
            <person name="Getino M."/>
            <person name="Pursley I."/>
            <person name="Horton D.L."/>
            <person name="Alikhan N.F."/>
            <person name="Baker D."/>
            <person name="Gharbi K."/>
            <person name="Hall N."/>
            <person name="Watson M."/>
            <person name="Adriaenssens E.M."/>
            <person name="Foster-Nyarko E."/>
            <person name="Jarju S."/>
            <person name="Secka A."/>
            <person name="Antonio M."/>
            <person name="Oren A."/>
            <person name="Chaudhuri R.R."/>
            <person name="La Ragione R."/>
            <person name="Hildebrand F."/>
            <person name="Pallen M.J."/>
        </authorList>
    </citation>
    <scope>NUCLEOTIDE SEQUENCE</scope>
    <source>
        <strain evidence="3">14508</strain>
    </source>
</reference>